<name>A6JX63_RAT</name>
<evidence type="ECO:0000256" key="1">
    <source>
        <dbReference type="SAM" id="Phobius"/>
    </source>
</evidence>
<dbReference type="AlphaFoldDB" id="A6JX63"/>
<evidence type="ECO:0000313" key="2">
    <source>
        <dbReference type="EMBL" id="EDL96545.1"/>
    </source>
</evidence>
<proteinExistence type="predicted"/>
<protein>
    <submittedName>
        <fullName evidence="2">RCG32174</fullName>
    </submittedName>
</protein>
<organism evidence="2 3">
    <name type="scientific">Rattus norvegicus</name>
    <name type="common">Rat</name>
    <dbReference type="NCBI Taxonomy" id="10116"/>
    <lineage>
        <taxon>Eukaryota</taxon>
        <taxon>Metazoa</taxon>
        <taxon>Chordata</taxon>
        <taxon>Craniata</taxon>
        <taxon>Vertebrata</taxon>
        <taxon>Euteleostomi</taxon>
        <taxon>Mammalia</taxon>
        <taxon>Eutheria</taxon>
        <taxon>Euarchontoglires</taxon>
        <taxon>Glires</taxon>
        <taxon>Rodentia</taxon>
        <taxon>Myomorpha</taxon>
        <taxon>Muroidea</taxon>
        <taxon>Muridae</taxon>
        <taxon>Murinae</taxon>
        <taxon>Rattus</taxon>
    </lineage>
</organism>
<dbReference type="EMBL" id="CH474005">
    <property type="protein sequence ID" value="EDL96545.1"/>
    <property type="molecule type" value="Genomic_DNA"/>
</dbReference>
<accession>A6JX63</accession>
<reference evidence="2 3" key="1">
    <citation type="submission" date="2005-09" db="EMBL/GenBank/DDBJ databases">
        <authorList>
            <person name="Mural R.J."/>
            <person name="Li P.W."/>
            <person name="Adams M.D."/>
            <person name="Amanatides P.G."/>
            <person name="Baden-Tillson H."/>
            <person name="Barnstead M."/>
            <person name="Chin S.H."/>
            <person name="Dew I."/>
            <person name="Evans C.A."/>
            <person name="Ferriera S."/>
            <person name="Flanigan M."/>
            <person name="Fosler C."/>
            <person name="Glodek A."/>
            <person name="Gu Z."/>
            <person name="Holt R.A."/>
            <person name="Jennings D."/>
            <person name="Kraft C.L."/>
            <person name="Lu F."/>
            <person name="Nguyen T."/>
            <person name="Nusskern D.R."/>
            <person name="Pfannkoch C.M."/>
            <person name="Sitter C."/>
            <person name="Sutton G.G."/>
            <person name="Venter J.C."/>
            <person name="Wang Z."/>
            <person name="Woodage T."/>
            <person name="Zheng X.H."/>
            <person name="Zhong F."/>
        </authorList>
    </citation>
    <scope>NUCLEOTIDE SEQUENCE [LARGE SCALE GENOMIC DNA]</scope>
    <source>
        <strain>BN</strain>
        <strain evidence="3">Sprague-Dawley</strain>
    </source>
</reference>
<sequence>MNTMPEEHTFEATVPVATNLLILTVVVIVTLGILSPDAADIVRRANSFFFIWWKKAQEVF</sequence>
<keyword evidence="1" id="KW-0812">Transmembrane</keyword>
<gene>
    <name evidence="2" type="ORF">rCG_32174</name>
</gene>
<feature type="transmembrane region" description="Helical" evidence="1">
    <location>
        <begin position="12"/>
        <end position="34"/>
    </location>
</feature>
<keyword evidence="1" id="KW-0472">Membrane</keyword>
<evidence type="ECO:0000313" key="3">
    <source>
        <dbReference type="Proteomes" id="UP000234681"/>
    </source>
</evidence>
<dbReference type="Proteomes" id="UP000234681">
    <property type="component" value="Chromosome 3"/>
</dbReference>
<keyword evidence="1" id="KW-1133">Transmembrane helix</keyword>